<reference evidence="2" key="1">
    <citation type="journal article" date="2022" name="bioRxiv">
        <title>Genomics of Preaxostyla Flagellates Illuminates Evolutionary Transitions and the Path Towards Mitochondrial Loss.</title>
        <authorList>
            <person name="Novak L.V.F."/>
            <person name="Treitli S.C."/>
            <person name="Pyrih J."/>
            <person name="Halakuc P."/>
            <person name="Pipaliya S.V."/>
            <person name="Vacek V."/>
            <person name="Brzon O."/>
            <person name="Soukal P."/>
            <person name="Eme L."/>
            <person name="Dacks J.B."/>
            <person name="Karnkowska A."/>
            <person name="Elias M."/>
            <person name="Hampl V."/>
        </authorList>
    </citation>
    <scope>NUCLEOTIDE SEQUENCE</scope>
    <source>
        <strain evidence="2">RCP-MX</strain>
    </source>
</reference>
<dbReference type="EMBL" id="JAPMOS010000024">
    <property type="protein sequence ID" value="KAJ4458907.1"/>
    <property type="molecule type" value="Genomic_DNA"/>
</dbReference>
<protein>
    <submittedName>
        <fullName evidence="2">Thiol-disulfide oxidoreductase ResA</fullName>
    </submittedName>
</protein>
<dbReference type="PROSITE" id="PS51352">
    <property type="entry name" value="THIOREDOXIN_2"/>
    <property type="match status" value="1"/>
</dbReference>
<dbReference type="Pfam" id="PF00578">
    <property type="entry name" value="AhpC-TSA"/>
    <property type="match status" value="1"/>
</dbReference>
<feature type="domain" description="Thioredoxin" evidence="1">
    <location>
        <begin position="6"/>
        <end position="147"/>
    </location>
</feature>
<accession>A0ABQ8UI44</accession>
<dbReference type="InterPro" id="IPR000866">
    <property type="entry name" value="AhpC/TSA"/>
</dbReference>
<sequence>MSVPQKRIGDAAAPIQFLTYLKKGPIALKKNTVTVVEFWATWCPPCRRSIPHLTQLAHEFPQVQFLGISDEDEPTAREFVDAQGANMDYAVAIDPSGELNANYFQAFRQEGIPCAFIVGKDMKHAWVGHPMNLKAEIEKAVNAPNLA</sequence>
<dbReference type="PANTHER" id="PTHR42852">
    <property type="entry name" value="THIOL:DISULFIDE INTERCHANGE PROTEIN DSBE"/>
    <property type="match status" value="1"/>
</dbReference>
<name>A0ABQ8UI44_9EUKA</name>
<evidence type="ECO:0000259" key="1">
    <source>
        <dbReference type="PROSITE" id="PS51352"/>
    </source>
</evidence>
<dbReference type="PANTHER" id="PTHR42852:SF18">
    <property type="entry name" value="CHROMOSOME UNDETERMINED SCAFFOLD_47, WHOLE GENOME SHOTGUN SEQUENCE"/>
    <property type="match status" value="1"/>
</dbReference>
<gene>
    <name evidence="2" type="ORF">PAPYR_5178</name>
</gene>
<dbReference type="Proteomes" id="UP001141327">
    <property type="component" value="Unassembled WGS sequence"/>
</dbReference>
<dbReference type="InterPro" id="IPR013766">
    <property type="entry name" value="Thioredoxin_domain"/>
</dbReference>
<dbReference type="SUPFAM" id="SSF52833">
    <property type="entry name" value="Thioredoxin-like"/>
    <property type="match status" value="1"/>
</dbReference>
<keyword evidence="3" id="KW-1185">Reference proteome</keyword>
<dbReference type="CDD" id="cd02966">
    <property type="entry name" value="TlpA_like_family"/>
    <property type="match status" value="1"/>
</dbReference>
<comment type="caution">
    <text evidence="2">The sequence shown here is derived from an EMBL/GenBank/DDBJ whole genome shotgun (WGS) entry which is preliminary data.</text>
</comment>
<evidence type="ECO:0000313" key="3">
    <source>
        <dbReference type="Proteomes" id="UP001141327"/>
    </source>
</evidence>
<dbReference type="PROSITE" id="PS00194">
    <property type="entry name" value="THIOREDOXIN_1"/>
    <property type="match status" value="1"/>
</dbReference>
<proteinExistence type="predicted"/>
<dbReference type="Gene3D" id="3.40.30.10">
    <property type="entry name" value="Glutaredoxin"/>
    <property type="match status" value="1"/>
</dbReference>
<evidence type="ECO:0000313" key="2">
    <source>
        <dbReference type="EMBL" id="KAJ4458907.1"/>
    </source>
</evidence>
<organism evidence="2 3">
    <name type="scientific">Paratrimastix pyriformis</name>
    <dbReference type="NCBI Taxonomy" id="342808"/>
    <lineage>
        <taxon>Eukaryota</taxon>
        <taxon>Metamonada</taxon>
        <taxon>Preaxostyla</taxon>
        <taxon>Paratrimastigidae</taxon>
        <taxon>Paratrimastix</taxon>
    </lineage>
</organism>
<dbReference type="InterPro" id="IPR017937">
    <property type="entry name" value="Thioredoxin_CS"/>
</dbReference>
<dbReference type="InterPro" id="IPR050553">
    <property type="entry name" value="Thioredoxin_ResA/DsbE_sf"/>
</dbReference>
<dbReference type="InterPro" id="IPR036249">
    <property type="entry name" value="Thioredoxin-like_sf"/>
</dbReference>